<evidence type="ECO:0000256" key="4">
    <source>
        <dbReference type="ARBA" id="ARBA00022840"/>
    </source>
</evidence>
<evidence type="ECO:0000313" key="11">
    <source>
        <dbReference type="Proteomes" id="UP000654075"/>
    </source>
</evidence>
<dbReference type="GO" id="GO:0005524">
    <property type="term" value="F:ATP binding"/>
    <property type="evidence" value="ECO:0007669"/>
    <property type="project" value="UniProtKB-UniRule"/>
</dbReference>
<feature type="non-terminal residue" evidence="10">
    <location>
        <position position="1"/>
    </location>
</feature>
<dbReference type="PANTHER" id="PTHR11405">
    <property type="entry name" value="CARBAMOYLTRANSFERASE FAMILY MEMBER"/>
    <property type="match status" value="1"/>
</dbReference>
<dbReference type="InterPro" id="IPR005479">
    <property type="entry name" value="CPAse_ATP-bd"/>
</dbReference>
<dbReference type="FunFam" id="3.30.1490.20:FF:000001">
    <property type="entry name" value="Carbamoyl-phosphate synthase large chain"/>
    <property type="match status" value="1"/>
</dbReference>
<dbReference type="InterPro" id="IPR058047">
    <property type="entry name" value="CPSase_preATP-grasp"/>
</dbReference>
<dbReference type="FunFam" id="3.40.50.20:FF:000002">
    <property type="entry name" value="Carbamoyl-phosphate synthase large chain"/>
    <property type="match status" value="1"/>
</dbReference>
<feature type="domain" description="ATP-grasp" evidence="8">
    <location>
        <begin position="147"/>
        <end position="344"/>
    </location>
</feature>
<evidence type="ECO:0000256" key="7">
    <source>
        <dbReference type="PROSITE-ProRule" id="PRU00409"/>
    </source>
</evidence>
<accession>A0A813GB22</accession>
<dbReference type="AlphaFoldDB" id="A0A813GB22"/>
<evidence type="ECO:0000256" key="6">
    <source>
        <dbReference type="ARBA" id="ARBA00047359"/>
    </source>
</evidence>
<dbReference type="InterPro" id="IPR011761">
    <property type="entry name" value="ATP-grasp"/>
</dbReference>
<dbReference type="SUPFAM" id="SSF52440">
    <property type="entry name" value="PreATP-grasp domain"/>
    <property type="match status" value="1"/>
</dbReference>
<dbReference type="GO" id="GO:0006541">
    <property type="term" value="P:glutamine metabolic process"/>
    <property type="evidence" value="ECO:0007669"/>
    <property type="project" value="TreeGrafter"/>
</dbReference>
<dbReference type="Proteomes" id="UP000654075">
    <property type="component" value="Unassembled WGS sequence"/>
</dbReference>
<gene>
    <name evidence="10" type="ORF">PGLA1383_LOCUS40718</name>
</gene>
<dbReference type="SUPFAM" id="SSF52335">
    <property type="entry name" value="Methylglyoxal synthase-like"/>
    <property type="match status" value="1"/>
</dbReference>
<dbReference type="GO" id="GO:0004087">
    <property type="term" value="F:carbamoyl-phosphate synthase (ammonia) activity"/>
    <property type="evidence" value="ECO:0007669"/>
    <property type="project" value="UniProtKB-EC"/>
</dbReference>
<evidence type="ECO:0000259" key="8">
    <source>
        <dbReference type="PROSITE" id="PS50975"/>
    </source>
</evidence>
<evidence type="ECO:0000259" key="9">
    <source>
        <dbReference type="PROSITE" id="PS51855"/>
    </source>
</evidence>
<dbReference type="OMA" id="ISGIMQH"/>
<dbReference type="SMART" id="SM00851">
    <property type="entry name" value="MGS"/>
    <property type="match status" value="1"/>
</dbReference>
<evidence type="ECO:0000256" key="1">
    <source>
        <dbReference type="ARBA" id="ARBA00022598"/>
    </source>
</evidence>
<dbReference type="Gene3D" id="3.30.1490.20">
    <property type="entry name" value="ATP-grasp fold, A domain"/>
    <property type="match status" value="1"/>
</dbReference>
<proteinExistence type="predicted"/>
<dbReference type="PRINTS" id="PR00098">
    <property type="entry name" value="CPSASE"/>
</dbReference>
<dbReference type="GO" id="GO:0005737">
    <property type="term" value="C:cytoplasm"/>
    <property type="evidence" value="ECO:0007669"/>
    <property type="project" value="TreeGrafter"/>
</dbReference>
<dbReference type="FunFam" id="3.30.470.20:FF:000051">
    <property type="entry name" value="Carbamoyl phosphate synthetase II"/>
    <property type="match status" value="1"/>
</dbReference>
<dbReference type="InterPro" id="IPR005483">
    <property type="entry name" value="CPSase_dom"/>
</dbReference>
<protein>
    <recommendedName>
        <fullName evidence="5">carbamoyl-phosphate synthase (ammonia)</fullName>
        <ecNumber evidence="5">6.3.4.16</ecNumber>
    </recommendedName>
</protein>
<evidence type="ECO:0000313" key="10">
    <source>
        <dbReference type="EMBL" id="CAE8623453.1"/>
    </source>
</evidence>
<dbReference type="EMBL" id="CAJNNV010028173">
    <property type="protein sequence ID" value="CAE8623453.1"/>
    <property type="molecule type" value="Genomic_DNA"/>
</dbReference>
<dbReference type="PROSITE" id="PS00866">
    <property type="entry name" value="CPSASE_1"/>
    <property type="match status" value="1"/>
</dbReference>
<dbReference type="Pfam" id="PF02142">
    <property type="entry name" value="MGS"/>
    <property type="match status" value="1"/>
</dbReference>
<comment type="caution">
    <text evidence="10">The sequence shown here is derived from an EMBL/GenBank/DDBJ whole genome shotgun (WGS) entry which is preliminary data.</text>
</comment>
<evidence type="ECO:0000256" key="5">
    <source>
        <dbReference type="ARBA" id="ARBA00044063"/>
    </source>
</evidence>
<evidence type="ECO:0000256" key="3">
    <source>
        <dbReference type="ARBA" id="ARBA00022741"/>
    </source>
</evidence>
<name>A0A813GB22_POLGL</name>
<keyword evidence="4 7" id="KW-0067">ATP-binding</keyword>
<feature type="domain" description="MGS-like" evidence="9">
    <location>
        <begin position="410"/>
        <end position="530"/>
    </location>
</feature>
<comment type="catalytic activity">
    <reaction evidence="6">
        <text>hydrogencarbonate + NH4(+) + 2 ATP = carbamoyl phosphate + 2 ADP + phosphate + 2 H(+)</text>
        <dbReference type="Rhea" id="RHEA:18029"/>
        <dbReference type="ChEBI" id="CHEBI:15378"/>
        <dbReference type="ChEBI" id="CHEBI:17544"/>
        <dbReference type="ChEBI" id="CHEBI:28938"/>
        <dbReference type="ChEBI" id="CHEBI:30616"/>
        <dbReference type="ChEBI" id="CHEBI:43474"/>
        <dbReference type="ChEBI" id="CHEBI:58228"/>
        <dbReference type="ChEBI" id="CHEBI:456216"/>
        <dbReference type="EC" id="6.3.4.16"/>
    </reaction>
</comment>
<dbReference type="InterPro" id="IPR013815">
    <property type="entry name" value="ATP_grasp_subdomain_1"/>
</dbReference>
<dbReference type="InterPro" id="IPR016185">
    <property type="entry name" value="PreATP-grasp_dom_sf"/>
</dbReference>
<sequence length="530" mass="57758">MRGPSPFRGPLAASEFAPPISLGPPEKPSFIVLGSGCYRIGASVEFDWSCVSCIRTLRETGHRAMVINCNPETVSTDYDESDRLYFEELSLETVLEICHFEKPTGTIVSVGGQTPNNLAVPLDKAGIRILGTPPSMIDRAEDRAKFSAMCDELEIDQPEWSEFTKMEEAQSFAEAVGYPVLVRPSYVLSGAAMRVLDDEAQLHSFLATSAVVDQEFPVVISKYIVGAREIEFDGVGNKGTIVNYAISEHIEDAGTHSGDASLLLPAQRLPLELHRRVMQISTQMCKALQISGPFNIQFMSLDGASSSMRSVKVIECNVRASRTVPFVSKTLNVNFIELATRVMLGQDVKPVPVNMFNFDFIACKVAMFSFLRLSNSDPHLGVEMQSTGEVACFGQDSHEAFLKAMICAGLKLPKEPCGVLLSLGSKEKKLIVDHLPMLVEMGYTLYATSGTKAFIEEQKPMFNGKAIAVTLLNTAVSEKTPNVSDAVLDKLVKVVVCTPSHRDSAASTAGYVLRRKALEAGSALIVDIRQ</sequence>
<dbReference type="Pfam" id="PF25596">
    <property type="entry name" value="CPSase_L_D1"/>
    <property type="match status" value="1"/>
</dbReference>
<dbReference type="PROSITE" id="PS50975">
    <property type="entry name" value="ATP_GRASP"/>
    <property type="match status" value="1"/>
</dbReference>
<reference evidence="10" key="1">
    <citation type="submission" date="2021-02" db="EMBL/GenBank/DDBJ databases">
        <authorList>
            <person name="Dougan E. K."/>
            <person name="Rhodes N."/>
            <person name="Thang M."/>
            <person name="Chan C."/>
        </authorList>
    </citation>
    <scope>NUCLEOTIDE SEQUENCE</scope>
</reference>
<dbReference type="Gene3D" id="3.30.470.20">
    <property type="entry name" value="ATP-grasp fold, B domain"/>
    <property type="match status" value="1"/>
</dbReference>
<dbReference type="GO" id="GO:0046872">
    <property type="term" value="F:metal ion binding"/>
    <property type="evidence" value="ECO:0007669"/>
    <property type="project" value="InterPro"/>
</dbReference>
<dbReference type="Gene3D" id="3.40.50.20">
    <property type="match status" value="1"/>
</dbReference>
<dbReference type="Gene3D" id="3.40.50.1380">
    <property type="entry name" value="Methylglyoxal synthase-like domain"/>
    <property type="match status" value="1"/>
</dbReference>
<dbReference type="PROSITE" id="PS00867">
    <property type="entry name" value="CPSASE_2"/>
    <property type="match status" value="1"/>
</dbReference>
<dbReference type="OrthoDB" id="1924069at2759"/>
<dbReference type="PROSITE" id="PS51855">
    <property type="entry name" value="MGS"/>
    <property type="match status" value="1"/>
</dbReference>
<dbReference type="PANTHER" id="PTHR11405:SF5">
    <property type="entry name" value="CAD PROTEIN"/>
    <property type="match status" value="1"/>
</dbReference>
<dbReference type="SUPFAM" id="SSF56059">
    <property type="entry name" value="Glutathione synthetase ATP-binding domain-like"/>
    <property type="match status" value="1"/>
</dbReference>
<dbReference type="InterPro" id="IPR036914">
    <property type="entry name" value="MGS-like_dom_sf"/>
</dbReference>
<dbReference type="EC" id="6.3.4.16" evidence="5"/>
<keyword evidence="3 7" id="KW-0547">Nucleotide-binding</keyword>
<evidence type="ECO:0000256" key="2">
    <source>
        <dbReference type="ARBA" id="ARBA00022737"/>
    </source>
</evidence>
<dbReference type="Pfam" id="PF02786">
    <property type="entry name" value="CPSase_L_D2"/>
    <property type="match status" value="1"/>
</dbReference>
<dbReference type="GO" id="GO:0004088">
    <property type="term" value="F:carbamoyl-phosphate synthase (glutamine-hydrolyzing) activity"/>
    <property type="evidence" value="ECO:0007669"/>
    <property type="project" value="TreeGrafter"/>
</dbReference>
<keyword evidence="1" id="KW-0436">Ligase</keyword>
<keyword evidence="2" id="KW-0677">Repeat</keyword>
<dbReference type="InterPro" id="IPR011607">
    <property type="entry name" value="MGS-like_dom"/>
</dbReference>
<keyword evidence="11" id="KW-1185">Reference proteome</keyword>
<organism evidence="10 11">
    <name type="scientific">Polarella glacialis</name>
    <name type="common">Dinoflagellate</name>
    <dbReference type="NCBI Taxonomy" id="89957"/>
    <lineage>
        <taxon>Eukaryota</taxon>
        <taxon>Sar</taxon>
        <taxon>Alveolata</taxon>
        <taxon>Dinophyceae</taxon>
        <taxon>Suessiales</taxon>
        <taxon>Suessiaceae</taxon>
        <taxon>Polarella</taxon>
    </lineage>
</organism>